<comment type="caution">
    <text evidence="7">The sequence shown here is derived from an EMBL/GenBank/DDBJ whole genome shotgun (WGS) entry which is preliminary data.</text>
</comment>
<dbReference type="GO" id="GO:0003723">
    <property type="term" value="F:RNA binding"/>
    <property type="evidence" value="ECO:0007669"/>
    <property type="project" value="InterPro"/>
</dbReference>
<keyword evidence="8" id="KW-1185">Reference proteome</keyword>
<dbReference type="InterPro" id="IPR046960">
    <property type="entry name" value="PPR_At4g14850-like_plant"/>
</dbReference>
<feature type="repeat" description="PPR" evidence="4">
    <location>
        <begin position="314"/>
        <end position="348"/>
    </location>
</feature>
<dbReference type="InterPro" id="IPR019734">
    <property type="entry name" value="TPR_rpt"/>
</dbReference>
<reference evidence="7" key="1">
    <citation type="submission" date="2019-10" db="EMBL/GenBank/DDBJ databases">
        <authorList>
            <person name="Zhang R."/>
            <person name="Pan Y."/>
            <person name="Wang J."/>
            <person name="Ma R."/>
            <person name="Yu S."/>
        </authorList>
    </citation>
    <scope>NUCLEOTIDE SEQUENCE</scope>
    <source>
        <strain evidence="7">LA-IB0</strain>
        <tissue evidence="7">Leaf</tissue>
    </source>
</reference>
<dbReference type="PANTHER" id="PTHR47926">
    <property type="entry name" value="PENTATRICOPEPTIDE REPEAT-CONTAINING PROTEIN"/>
    <property type="match status" value="1"/>
</dbReference>
<dbReference type="PROSITE" id="PS51375">
    <property type="entry name" value="PPR"/>
    <property type="match status" value="6"/>
</dbReference>
<dbReference type="InterPro" id="IPR011990">
    <property type="entry name" value="TPR-like_helical_dom_sf"/>
</dbReference>
<evidence type="ECO:0000256" key="4">
    <source>
        <dbReference type="PROSITE-ProRule" id="PRU00708"/>
    </source>
</evidence>
<evidence type="ECO:0000313" key="8">
    <source>
        <dbReference type="Proteomes" id="UP000826271"/>
    </source>
</evidence>
<feature type="repeat" description="PPR" evidence="4">
    <location>
        <begin position="582"/>
        <end position="612"/>
    </location>
</feature>
<dbReference type="FunFam" id="1.25.40.10:FF:000184">
    <property type="entry name" value="Pentatricopeptide repeat-containing protein, chloroplastic"/>
    <property type="match status" value="1"/>
</dbReference>
<evidence type="ECO:0000256" key="2">
    <source>
        <dbReference type="ARBA" id="ARBA00022737"/>
    </source>
</evidence>
<feature type="repeat" description="PPR" evidence="4">
    <location>
        <begin position="213"/>
        <end position="247"/>
    </location>
</feature>
<evidence type="ECO:0000256" key="5">
    <source>
        <dbReference type="SAM" id="MobiDB-lite"/>
    </source>
</evidence>
<dbReference type="Pfam" id="PF01535">
    <property type="entry name" value="PPR"/>
    <property type="match status" value="5"/>
</dbReference>
<evidence type="ECO:0000256" key="3">
    <source>
        <dbReference type="PROSITE-ProRule" id="PRU00339"/>
    </source>
</evidence>
<dbReference type="Pfam" id="PF14432">
    <property type="entry name" value="DYW_deaminase"/>
    <property type="match status" value="1"/>
</dbReference>
<accession>A0AAV6WTJ7</accession>
<dbReference type="Gene3D" id="1.25.40.10">
    <property type="entry name" value="Tetratricopeptide repeat domain"/>
    <property type="match status" value="5"/>
</dbReference>
<name>A0AAV6WTJ7_9LAMI</name>
<dbReference type="InterPro" id="IPR002885">
    <property type="entry name" value="PPR_rpt"/>
</dbReference>
<evidence type="ECO:0000259" key="6">
    <source>
        <dbReference type="Pfam" id="PF14432"/>
    </source>
</evidence>
<organism evidence="7 8">
    <name type="scientific">Buddleja alternifolia</name>
    <dbReference type="NCBI Taxonomy" id="168488"/>
    <lineage>
        <taxon>Eukaryota</taxon>
        <taxon>Viridiplantae</taxon>
        <taxon>Streptophyta</taxon>
        <taxon>Embryophyta</taxon>
        <taxon>Tracheophyta</taxon>
        <taxon>Spermatophyta</taxon>
        <taxon>Magnoliopsida</taxon>
        <taxon>eudicotyledons</taxon>
        <taxon>Gunneridae</taxon>
        <taxon>Pentapetalae</taxon>
        <taxon>asterids</taxon>
        <taxon>lamiids</taxon>
        <taxon>Lamiales</taxon>
        <taxon>Scrophulariaceae</taxon>
        <taxon>Buddlejeae</taxon>
        <taxon>Buddleja</taxon>
    </lineage>
</organism>
<dbReference type="FunFam" id="1.25.40.10:FF:001238">
    <property type="entry name" value="Pentatricopeptide repeat-containing protein At3g22690"/>
    <property type="match status" value="1"/>
</dbReference>
<dbReference type="NCBIfam" id="TIGR00756">
    <property type="entry name" value="PPR"/>
    <property type="match status" value="8"/>
</dbReference>
<feature type="repeat" description="PPR" evidence="4">
    <location>
        <begin position="182"/>
        <end position="212"/>
    </location>
</feature>
<dbReference type="GO" id="GO:0009451">
    <property type="term" value="P:RNA modification"/>
    <property type="evidence" value="ECO:0007669"/>
    <property type="project" value="InterPro"/>
</dbReference>
<dbReference type="InterPro" id="IPR046848">
    <property type="entry name" value="E_motif"/>
</dbReference>
<protein>
    <recommendedName>
        <fullName evidence="6">DYW domain-containing protein</fullName>
    </recommendedName>
</protein>
<dbReference type="Proteomes" id="UP000826271">
    <property type="component" value="Unassembled WGS sequence"/>
</dbReference>
<dbReference type="Pfam" id="PF13041">
    <property type="entry name" value="PPR_2"/>
    <property type="match status" value="3"/>
</dbReference>
<feature type="domain" description="DYW" evidence="6">
    <location>
        <begin position="762"/>
        <end position="854"/>
    </location>
</feature>
<keyword evidence="2" id="KW-0677">Repeat</keyword>
<feature type="region of interest" description="Disordered" evidence="5">
    <location>
        <begin position="1"/>
        <end position="25"/>
    </location>
</feature>
<keyword evidence="3" id="KW-0802">TPR repeat</keyword>
<feature type="repeat" description="PPR" evidence="4">
    <location>
        <begin position="547"/>
        <end position="581"/>
    </location>
</feature>
<dbReference type="PROSITE" id="PS50005">
    <property type="entry name" value="TPR"/>
    <property type="match status" value="1"/>
</dbReference>
<comment type="similarity">
    <text evidence="1">Belongs to the PPR family. PCMP-H subfamily.</text>
</comment>
<dbReference type="EMBL" id="WHWC01000014">
    <property type="protein sequence ID" value="KAG8370238.1"/>
    <property type="molecule type" value="Genomic_DNA"/>
</dbReference>
<feature type="repeat" description="TPR" evidence="3">
    <location>
        <begin position="315"/>
        <end position="348"/>
    </location>
</feature>
<dbReference type="FunFam" id="1.25.40.10:FF:000344">
    <property type="entry name" value="Pentatricopeptide repeat-containing protein"/>
    <property type="match status" value="1"/>
</dbReference>
<feature type="repeat" description="PPR" evidence="4">
    <location>
        <begin position="415"/>
        <end position="449"/>
    </location>
</feature>
<dbReference type="AlphaFoldDB" id="A0AAV6WTJ7"/>
<dbReference type="Pfam" id="PF20431">
    <property type="entry name" value="E_motif"/>
    <property type="match status" value="1"/>
</dbReference>
<evidence type="ECO:0000256" key="1">
    <source>
        <dbReference type="ARBA" id="ARBA00006643"/>
    </source>
</evidence>
<evidence type="ECO:0000313" key="7">
    <source>
        <dbReference type="EMBL" id="KAG8370238.1"/>
    </source>
</evidence>
<gene>
    <name evidence="7" type="ORF">BUALT_Bualt14G0096200</name>
</gene>
<dbReference type="InterPro" id="IPR032867">
    <property type="entry name" value="DYW_dom"/>
</dbReference>
<proteinExistence type="inferred from homology"/>
<dbReference type="FunFam" id="1.25.40.10:FF:000436">
    <property type="entry name" value="Pentatricopeptide repeat-containing protein At5g39350 family"/>
    <property type="match status" value="1"/>
</dbReference>
<sequence length="854" mass="94793">MSSTTLVFSPPPLTAVSAADPPPPTTRIQIQSQPVFDNPNSKSGSLKSCQNLQEIKQLHAQFTKQGLICNPSILTKLIVKYSQMGTSESLEYAEKGFKMFKKKTESGNSSSTIYLYNSLIRANSLSACFNESILLYIDMLIEGFKPDNYTFPFVLSACSKSLRLCEGAQLHCSAVKLGFHNDVFVLNSLVHHYGECGEIDKAKQVFDEMPERNVVSWTSLICGYARQDLHKEAVSLFFEMVEEGISPNEVTMVSVISACAKLGDVDLGDRVSIYVERSGLTINDVVVNALVDMYMNCGAVDKAKRLFDGSFARNLVLYNTLMSNYVKLGEAKKALDIFREMLNLGPKPDRVTMLSVITSSAELGDFCLGMQCHAYVLRNGLENWDNIGNSIIDMYAKSGKQDLACRVFDQMSNKTIVSWNSLLAGFARNGDVGSARELFDEMPERNLVSWNTMIAILVQWSFFSDAIELFHSMQNEGITADNVTMVSVASACGYLGALDLAKWTYNYVEKYGIECNMRLGTALLDMFGRCGDPKSAMKVFKTMKEKDVSAWTAAIGAMASVGNGKQALELFHEMVKQWVIPDEVVFSTVLTACSHAGLVKEGMHIFNSMKKQHKITPHIVHYGCIVDLLGRAGLLDEALDFIKNMPMEPNGAIWGAFLSACRIHKNEKLANLADEIISKSNNDKTGIQVLLSNIYASAGKWNDVAKVRIHMKEKGMKKIAGSSSIELNGVVHEFTSGNESQPGSDLTALMLHEINCRLSAEGYVPDLENVLLDVDEKEKEFLLSRHSEKLAIAFGLISSGRGMPVRVVKNLRMCSDCHSFAKMVSKVYNREIVIRDNNRFHFFQRGSCSCCDYW</sequence>
<dbReference type="GO" id="GO:0008270">
    <property type="term" value="F:zinc ion binding"/>
    <property type="evidence" value="ECO:0007669"/>
    <property type="project" value="InterPro"/>
</dbReference>